<evidence type="ECO:0000313" key="3">
    <source>
        <dbReference type="Proteomes" id="UP000054558"/>
    </source>
</evidence>
<dbReference type="GO" id="GO:0006886">
    <property type="term" value="P:intracellular protein transport"/>
    <property type="evidence" value="ECO:0000318"/>
    <property type="project" value="GO_Central"/>
</dbReference>
<gene>
    <name evidence="2" type="ORF">KFL_005400040</name>
</gene>
<dbReference type="OMA" id="CVTMPIT"/>
<organism evidence="2 3">
    <name type="scientific">Klebsormidium nitens</name>
    <name type="common">Green alga</name>
    <name type="synonym">Ulothrix nitens</name>
    <dbReference type="NCBI Taxonomy" id="105231"/>
    <lineage>
        <taxon>Eukaryota</taxon>
        <taxon>Viridiplantae</taxon>
        <taxon>Streptophyta</taxon>
        <taxon>Klebsormidiophyceae</taxon>
        <taxon>Klebsormidiales</taxon>
        <taxon>Klebsormidiaceae</taxon>
        <taxon>Klebsormidium</taxon>
    </lineage>
</organism>
<dbReference type="Gene3D" id="2.60.40.640">
    <property type="match status" value="2"/>
</dbReference>
<proteinExistence type="inferred from homology"/>
<dbReference type="Proteomes" id="UP000054558">
    <property type="component" value="Unassembled WGS sequence"/>
</dbReference>
<accession>A0A1Y1IFD1</accession>
<sequence length="318" mass="34315">MSSVEVKLLRVDRIFHPGELLEGIITVRTPHPTLPHLGIWVKAEGTVNLQLSSKALGVLESLYSNVKPIPLLSSHFEAAPAGQLEGPTNQIPFSVKLDPAESSSVLLETYHGAYVSVTYAISVEVRRPVLKRTLQASAEFIIEGPRGRRPPPDPTFVDFALTPDNQPEALGSAIRAAGFQVSGRVATRCCLAEPLTGELRLDHCGTQLHSIDLQVLRVEAVRVGGRMATEVTDVQTTQIADGAPPAGLALPLHVVLPRLLTCPTLSADAFSVAFRARVQLTFIAEPPRKWALRPDAATEARPDTVVASLDVPLHLLRC</sequence>
<dbReference type="Pfam" id="PF03643">
    <property type="entry name" value="Vps26"/>
    <property type="match status" value="1"/>
</dbReference>
<name>A0A1Y1IFD1_KLENI</name>
<comment type="similarity">
    <text evidence="1">Belongs to the VPS26 family.</text>
</comment>
<dbReference type="OrthoDB" id="10263384at2759"/>
<evidence type="ECO:0000256" key="1">
    <source>
        <dbReference type="ARBA" id="ARBA00009100"/>
    </source>
</evidence>
<dbReference type="AlphaFoldDB" id="A0A1Y1IFD1"/>
<protein>
    <submittedName>
        <fullName evidence="2">Vacuolar protein sorting-associated protein 26</fullName>
    </submittedName>
</protein>
<dbReference type="GO" id="GO:0005768">
    <property type="term" value="C:endosome"/>
    <property type="evidence" value="ECO:0000318"/>
    <property type="project" value="GO_Central"/>
</dbReference>
<reference evidence="2 3" key="1">
    <citation type="journal article" date="2014" name="Nat. Commun.">
        <title>Klebsormidium flaccidum genome reveals primary factors for plant terrestrial adaptation.</title>
        <authorList>
            <person name="Hori K."/>
            <person name="Maruyama F."/>
            <person name="Fujisawa T."/>
            <person name="Togashi T."/>
            <person name="Yamamoto N."/>
            <person name="Seo M."/>
            <person name="Sato S."/>
            <person name="Yamada T."/>
            <person name="Mori H."/>
            <person name="Tajima N."/>
            <person name="Moriyama T."/>
            <person name="Ikeuchi M."/>
            <person name="Watanabe M."/>
            <person name="Wada H."/>
            <person name="Kobayashi K."/>
            <person name="Saito M."/>
            <person name="Masuda T."/>
            <person name="Sasaki-Sekimoto Y."/>
            <person name="Mashiguchi K."/>
            <person name="Awai K."/>
            <person name="Shimojima M."/>
            <person name="Masuda S."/>
            <person name="Iwai M."/>
            <person name="Nobusawa T."/>
            <person name="Narise T."/>
            <person name="Kondo S."/>
            <person name="Saito H."/>
            <person name="Sato R."/>
            <person name="Murakawa M."/>
            <person name="Ihara Y."/>
            <person name="Oshima-Yamada Y."/>
            <person name="Ohtaka K."/>
            <person name="Satoh M."/>
            <person name="Sonobe K."/>
            <person name="Ishii M."/>
            <person name="Ohtani R."/>
            <person name="Kanamori-Sato M."/>
            <person name="Honoki R."/>
            <person name="Miyazaki D."/>
            <person name="Mochizuki H."/>
            <person name="Umetsu J."/>
            <person name="Higashi K."/>
            <person name="Shibata D."/>
            <person name="Kamiya Y."/>
            <person name="Sato N."/>
            <person name="Nakamura Y."/>
            <person name="Tabata S."/>
            <person name="Ida S."/>
            <person name="Kurokawa K."/>
            <person name="Ohta H."/>
        </authorList>
    </citation>
    <scope>NUCLEOTIDE SEQUENCE [LARGE SCALE GENOMIC DNA]</scope>
    <source>
        <strain evidence="2 3">NIES-2285</strain>
    </source>
</reference>
<keyword evidence="3" id="KW-1185">Reference proteome</keyword>
<dbReference type="STRING" id="105231.A0A1Y1IFD1"/>
<dbReference type="PANTHER" id="PTHR12233">
    <property type="entry name" value="VACUOLAR PROTEIN SORTING 26 RELATED"/>
    <property type="match status" value="1"/>
</dbReference>
<dbReference type="InterPro" id="IPR014752">
    <property type="entry name" value="Arrestin-like_C"/>
</dbReference>
<dbReference type="EMBL" id="DF237489">
    <property type="protein sequence ID" value="GAQ89594.1"/>
    <property type="molecule type" value="Genomic_DNA"/>
</dbReference>
<evidence type="ECO:0000313" key="2">
    <source>
        <dbReference type="EMBL" id="GAQ89594.1"/>
    </source>
</evidence>
<dbReference type="InterPro" id="IPR028934">
    <property type="entry name" value="Vps26-related"/>
</dbReference>